<organism evidence="4 5">
    <name type="scientific">Paenibacillus aceti</name>
    <dbReference type="NCBI Taxonomy" id="1820010"/>
    <lineage>
        <taxon>Bacteria</taxon>
        <taxon>Bacillati</taxon>
        <taxon>Bacillota</taxon>
        <taxon>Bacilli</taxon>
        <taxon>Bacillales</taxon>
        <taxon>Paenibacillaceae</taxon>
        <taxon>Paenibacillus</taxon>
    </lineage>
</organism>
<dbReference type="InterPro" id="IPR029479">
    <property type="entry name" value="Nitroreductase"/>
</dbReference>
<reference evidence="5" key="1">
    <citation type="journal article" date="2019" name="Int. J. Syst. Evol. Microbiol.">
        <title>The Global Catalogue of Microorganisms (GCM) 10K type strain sequencing project: providing services to taxonomists for standard genome sequencing and annotation.</title>
        <authorList>
            <consortium name="The Broad Institute Genomics Platform"/>
            <consortium name="The Broad Institute Genome Sequencing Center for Infectious Disease"/>
            <person name="Wu L."/>
            <person name="Ma J."/>
        </authorList>
    </citation>
    <scope>NUCLEOTIDE SEQUENCE [LARGE SCALE GENOMIC DNA]</scope>
    <source>
        <strain evidence="5">CGMCC 1.15420</strain>
    </source>
</reference>
<dbReference type="CDD" id="cd02137">
    <property type="entry name" value="MhqN-like"/>
    <property type="match status" value="1"/>
</dbReference>
<name>A0ABQ1VWQ1_9BACL</name>
<dbReference type="EMBL" id="BMIW01000014">
    <property type="protein sequence ID" value="GGG00048.1"/>
    <property type="molecule type" value="Genomic_DNA"/>
</dbReference>
<evidence type="ECO:0000256" key="2">
    <source>
        <dbReference type="ARBA" id="ARBA00023002"/>
    </source>
</evidence>
<proteinExistence type="inferred from homology"/>
<evidence type="ECO:0000313" key="4">
    <source>
        <dbReference type="EMBL" id="GGG00048.1"/>
    </source>
</evidence>
<sequence>MKPAYKQNDFAQIMKGRRSIRKYDETVKISKEEMKSILEDATTAPSSVNMQPWRFVVVESDEAKAKLQPLVRSNQLQLETSAAMIVIFGDMDSIEMAEKIYGTAVERGWMPAEVKERQIGWITPLYKDMPKQKKTEIVLIDGGLVAMQLMLTARAYGYDTNPIGGFDRDHIAAALELDPERYYPVMIISIGKAAEEGFQSARLPVEDIATWK</sequence>
<gene>
    <name evidence="4" type="ORF">GCM10010913_22280</name>
</gene>
<dbReference type="RefSeq" id="WP_120463944.1">
    <property type="nucleotide sequence ID" value="NZ_BMIW01000014.1"/>
</dbReference>
<dbReference type="Pfam" id="PF00881">
    <property type="entry name" value="Nitroreductase"/>
    <property type="match status" value="1"/>
</dbReference>
<feature type="domain" description="Nitroreductase" evidence="3">
    <location>
        <begin position="15"/>
        <end position="192"/>
    </location>
</feature>
<dbReference type="SUPFAM" id="SSF55469">
    <property type="entry name" value="FMN-dependent nitroreductase-like"/>
    <property type="match status" value="1"/>
</dbReference>
<dbReference type="Gene3D" id="3.40.109.10">
    <property type="entry name" value="NADH Oxidase"/>
    <property type="match status" value="1"/>
</dbReference>
<comment type="similarity">
    <text evidence="1">Belongs to the nitroreductase family.</text>
</comment>
<evidence type="ECO:0000313" key="5">
    <source>
        <dbReference type="Proteomes" id="UP000608420"/>
    </source>
</evidence>
<dbReference type="InterPro" id="IPR000415">
    <property type="entry name" value="Nitroreductase-like"/>
</dbReference>
<accession>A0ABQ1VWQ1</accession>
<protein>
    <submittedName>
        <fullName evidence="4">NADH oxidase</fullName>
    </submittedName>
</protein>
<keyword evidence="2" id="KW-0560">Oxidoreductase</keyword>
<keyword evidence="5" id="KW-1185">Reference proteome</keyword>
<dbReference type="PANTHER" id="PTHR43673:SF10">
    <property type="entry name" value="NADH DEHYDROGENASE_NAD(P)H NITROREDUCTASE XCC3605-RELATED"/>
    <property type="match status" value="1"/>
</dbReference>
<dbReference type="PANTHER" id="PTHR43673">
    <property type="entry name" value="NAD(P)H NITROREDUCTASE YDGI-RELATED"/>
    <property type="match status" value="1"/>
</dbReference>
<evidence type="ECO:0000259" key="3">
    <source>
        <dbReference type="Pfam" id="PF00881"/>
    </source>
</evidence>
<dbReference type="Proteomes" id="UP000608420">
    <property type="component" value="Unassembled WGS sequence"/>
</dbReference>
<evidence type="ECO:0000256" key="1">
    <source>
        <dbReference type="ARBA" id="ARBA00007118"/>
    </source>
</evidence>
<comment type="caution">
    <text evidence="4">The sequence shown here is derived from an EMBL/GenBank/DDBJ whole genome shotgun (WGS) entry which is preliminary data.</text>
</comment>